<keyword evidence="2 3" id="KW-0456">Lyase</keyword>
<dbReference type="OrthoDB" id="51339at2157"/>
<dbReference type="CDD" id="cd06558">
    <property type="entry name" value="crotonase-like"/>
    <property type="match status" value="1"/>
</dbReference>
<dbReference type="HAMAP" id="MF_01934">
    <property type="entry name" value="MenB"/>
    <property type="match status" value="1"/>
</dbReference>
<dbReference type="STRING" id="224325.AF_1191"/>
<dbReference type="Proteomes" id="UP000002199">
    <property type="component" value="Chromosome"/>
</dbReference>
<comment type="catalytic activity">
    <reaction evidence="1 3">
        <text>2-succinylbenzoyl-CoA + H(+) = 1,4-dihydroxy-2-naphthoyl-CoA + H2O</text>
        <dbReference type="Rhea" id="RHEA:26562"/>
        <dbReference type="ChEBI" id="CHEBI:15377"/>
        <dbReference type="ChEBI" id="CHEBI:15378"/>
        <dbReference type="ChEBI" id="CHEBI:57364"/>
        <dbReference type="ChEBI" id="CHEBI:58897"/>
        <dbReference type="EC" id="4.1.3.36"/>
    </reaction>
</comment>
<dbReference type="AlphaFoldDB" id="O29076"/>
<dbReference type="GO" id="GO:0005829">
    <property type="term" value="C:cytosol"/>
    <property type="evidence" value="ECO:0007669"/>
    <property type="project" value="TreeGrafter"/>
</dbReference>
<dbReference type="PROSITE" id="PS00166">
    <property type="entry name" value="ENOYL_COA_HYDRATASE"/>
    <property type="match status" value="1"/>
</dbReference>
<feature type="binding site" description="in other chain" evidence="3">
    <location>
        <position position="152"/>
    </location>
    <ligand>
        <name>substrate</name>
        <note>ligand shared between two neighboring subunits</note>
    </ligand>
</feature>
<dbReference type="InterPro" id="IPR014748">
    <property type="entry name" value="Enoyl-CoA_hydra_C"/>
</dbReference>
<dbReference type="UniPathway" id="UPA00079"/>
<dbReference type="InterPro" id="IPR010198">
    <property type="entry name" value="DHNA-CoA_synthase_MenB"/>
</dbReference>
<comment type="similarity">
    <text evidence="3">Belongs to the enoyl-CoA hydratase/isomerase family. MenB subfamily.</text>
</comment>
<reference evidence="4 5" key="1">
    <citation type="journal article" date="1997" name="Nature">
        <title>The complete genome sequence of the hyperthermophilic, sulphate-reducing archaeon Archaeoglobus fulgidus.</title>
        <authorList>
            <person name="Klenk H.P."/>
            <person name="Clayton R.A."/>
            <person name="Tomb J."/>
            <person name="White O."/>
            <person name="Nelson K.E."/>
            <person name="Ketchum K.A."/>
            <person name="Dodson R.J."/>
            <person name="Gwinn M."/>
            <person name="Hickey E.K."/>
            <person name="Peterson J.D."/>
            <person name="Richardson D.L."/>
            <person name="Kerlavage A.R."/>
            <person name="Graham D.E."/>
            <person name="Kyrpides N.C."/>
            <person name="Fleischmann R.D."/>
            <person name="Quackenbush J."/>
            <person name="Lee N.H."/>
            <person name="Sutton G.G."/>
            <person name="Gill S."/>
            <person name="Kirkness E.F."/>
            <person name="Dougherty B.A."/>
            <person name="McKenney K."/>
            <person name="Adams M.D."/>
            <person name="Loftus B."/>
            <person name="Peterson S."/>
            <person name="Reich C.I."/>
            <person name="McNeil L.K."/>
            <person name="Badger J.H."/>
            <person name="Glodek A."/>
            <person name="Zhou L."/>
            <person name="Overbeek R."/>
            <person name="Gocayne J.D."/>
            <person name="Weidman J.F."/>
            <person name="McDonald L."/>
            <person name="Utterback T."/>
            <person name="Cotton M.D."/>
            <person name="Spriggs T."/>
            <person name="Artiach P."/>
            <person name="Kaine B.P."/>
            <person name="Sykes S.M."/>
            <person name="Sadow P.W."/>
            <person name="D'Andrea K.P."/>
            <person name="Bowman C."/>
            <person name="Fujii C."/>
            <person name="Garland S.A."/>
            <person name="Mason T.M."/>
            <person name="Olsen G.J."/>
            <person name="Fraser C.M."/>
            <person name="Smith H.O."/>
            <person name="Woese C.R."/>
            <person name="Venter J.C."/>
        </authorList>
    </citation>
    <scope>NUCLEOTIDE SEQUENCE [LARGE SCALE GENOMIC DNA]</scope>
    <source>
        <strain evidence="5">ATCC 49558 / DSM 4304 / JCM 9628 / NBRC 100126 / VC-16</strain>
    </source>
</reference>
<sequence>MGFLKFQDIIYEKEGRVAKITINRPEKLNACTPVTVYEISKAFIDAWTDRKIGVVVFTGAGDKAFCVGGDQSIRDLGGYSYSSEELEGTIAALPLEVGWQIVTFLIRHIPKPVIARVNGYAVGGGHVWQVNCDLSIASEKAKFGQAGPRVGSFDPGFGTGELWRNVGMKRAKEIWFLCRLYTAEEALKMGLVNAVVPHEKLDEEVEKWCSELLEKSPTALKMLKYAFLADTEGLAGITELGVGGLSLYYGTEESLEGRNAFMEKRKPDFWKFVEGGD</sequence>
<organism evidence="4 5">
    <name type="scientific">Archaeoglobus fulgidus (strain ATCC 49558 / DSM 4304 / JCM 9628 / NBRC 100126 / VC-16)</name>
    <dbReference type="NCBI Taxonomy" id="224325"/>
    <lineage>
        <taxon>Archaea</taxon>
        <taxon>Methanobacteriati</taxon>
        <taxon>Methanobacteriota</taxon>
        <taxon>Archaeoglobi</taxon>
        <taxon>Archaeoglobales</taxon>
        <taxon>Archaeoglobaceae</taxon>
        <taxon>Archaeoglobus</taxon>
    </lineage>
</organism>
<feature type="site" description="Important for catalysis" evidence="3">
    <location>
        <position position="79"/>
    </location>
</feature>
<dbReference type="PANTHER" id="PTHR43113">
    <property type="entry name" value="NUCLEOSIDE-DIPHOSPHATE-SUGAR EPIMERASE"/>
    <property type="match status" value="1"/>
</dbReference>
<feature type="binding site" evidence="3">
    <location>
        <position position="249"/>
    </location>
    <ligand>
        <name>substrate</name>
        <note>ligand shared between two neighboring subunits</note>
    </ligand>
</feature>
<comment type="pathway">
    <text evidence="3">Quinol/quinone metabolism; 1,4-dihydroxy-2-naphthoate biosynthesis; 1,4-dihydroxy-2-naphthoate from chorismate: step 6/7.</text>
</comment>
<dbReference type="HOGENOM" id="CLU_009834_7_7_2"/>
<dbReference type="PANTHER" id="PTHR43113:SF1">
    <property type="entry name" value="1,4-DIHYDROXY-2-NAPHTHOYL-COA SYNTHASE, PEROXISOMAL"/>
    <property type="match status" value="1"/>
</dbReference>
<comment type="function">
    <text evidence="3">Converts o-succinylbenzoyl-CoA (OSB-CoA) to 1,4-dihydroxy-2-naphthoyl-CoA (DHNA-CoA).</text>
</comment>
<dbReference type="Gene3D" id="3.90.226.10">
    <property type="entry name" value="2-enoyl-CoA Hydratase, Chain A, domain 1"/>
    <property type="match status" value="1"/>
</dbReference>
<evidence type="ECO:0000256" key="3">
    <source>
        <dbReference type="HAMAP-Rule" id="MF_01934"/>
    </source>
</evidence>
<accession>O29076</accession>
<comment type="pathway">
    <text evidence="3">Quinol/quinone metabolism; menaquinone biosynthesis.</text>
</comment>
<evidence type="ECO:0000313" key="4">
    <source>
        <dbReference type="EMBL" id="AAB90054.1"/>
    </source>
</evidence>
<feature type="site" description="Important for catalysis" evidence="3">
    <location>
        <position position="249"/>
    </location>
</feature>
<feature type="binding site" description="in other chain" evidence="3">
    <location>
        <begin position="67"/>
        <end position="71"/>
    </location>
    <ligand>
        <name>substrate</name>
        <note>ligand shared between two neighboring subunits</note>
    </ligand>
</feature>
<protein>
    <recommendedName>
        <fullName evidence="3">1,4-dihydroxy-2-naphthoyl-CoA synthase</fullName>
        <shortName evidence="3">DHNA-CoA synthase</shortName>
        <ecNumber evidence="3">4.1.3.36</ecNumber>
    </recommendedName>
</protein>
<evidence type="ECO:0000256" key="2">
    <source>
        <dbReference type="ARBA" id="ARBA00023239"/>
    </source>
</evidence>
<evidence type="ECO:0000256" key="1">
    <source>
        <dbReference type="ARBA" id="ARBA00000177"/>
    </source>
</evidence>
<dbReference type="GO" id="GO:0008935">
    <property type="term" value="F:1,4-dihydroxy-2-naphthoyl-CoA synthase activity"/>
    <property type="evidence" value="ECO:0007669"/>
    <property type="project" value="UniProtKB-UniRule"/>
</dbReference>
<name>O29076_ARCFU</name>
<gene>
    <name evidence="3" type="primary">menB</name>
    <name evidence="4" type="ordered locus">AF_1191</name>
</gene>
<feature type="binding site" evidence="3">
    <location>
        <position position="264"/>
    </location>
    <ligand>
        <name>substrate</name>
        <note>ligand shared between two neighboring subunits</note>
    </ligand>
</feature>
<dbReference type="KEGG" id="afu:AF_1191"/>
<evidence type="ECO:0000313" key="5">
    <source>
        <dbReference type="Proteomes" id="UP000002199"/>
    </source>
</evidence>
<feature type="binding site" description="in other chain" evidence="3">
    <location>
        <position position="79"/>
    </location>
    <ligand>
        <name>substrate</name>
        <note>ligand shared between two neighboring subunits</note>
    </ligand>
</feature>
<dbReference type="EC" id="4.1.3.36" evidence="3"/>
<feature type="binding site" description="in other chain" evidence="3">
    <location>
        <begin position="120"/>
        <end position="124"/>
    </location>
    <ligand>
        <name>substrate</name>
        <note>ligand shared between two neighboring subunits</note>
    </ligand>
</feature>
<dbReference type="PIR" id="F69398">
    <property type="entry name" value="F69398"/>
</dbReference>
<keyword evidence="5" id="KW-1185">Reference proteome</keyword>
<dbReference type="InterPro" id="IPR018376">
    <property type="entry name" value="Enoyl-CoA_hyd/isom_CS"/>
</dbReference>
<comment type="caution">
    <text evidence="3">Lacks conserved residue(s) required for the propagation of feature annotation.</text>
</comment>
<dbReference type="Pfam" id="PF00378">
    <property type="entry name" value="ECH_1"/>
    <property type="match status" value="1"/>
</dbReference>
<dbReference type="InterPro" id="IPR001753">
    <property type="entry name" value="Enoyl-CoA_hydra/iso"/>
</dbReference>
<dbReference type="PhylomeDB" id="O29076"/>
<dbReference type="EMBL" id="AE000782">
    <property type="protein sequence ID" value="AAB90054.1"/>
    <property type="molecule type" value="Genomic_DNA"/>
</dbReference>
<proteinExistence type="inferred from homology"/>
<dbReference type="Gene3D" id="1.10.12.10">
    <property type="entry name" value="Lyase 2-enoyl-coa Hydratase, Chain A, domain 2"/>
    <property type="match status" value="1"/>
</dbReference>
<dbReference type="eggNOG" id="arCOG00240">
    <property type="taxonomic scope" value="Archaea"/>
</dbReference>
<dbReference type="EnsemblBacteria" id="AAB90054">
    <property type="protein sequence ID" value="AAB90054"/>
    <property type="gene ID" value="AF_1191"/>
</dbReference>
<dbReference type="InterPro" id="IPR029045">
    <property type="entry name" value="ClpP/crotonase-like_dom_sf"/>
</dbReference>
<dbReference type="UniPathway" id="UPA01057">
    <property type="reaction ID" value="UER00167"/>
</dbReference>
<dbReference type="SUPFAM" id="SSF52096">
    <property type="entry name" value="ClpP/crotonase"/>
    <property type="match status" value="1"/>
</dbReference>
<dbReference type="PaxDb" id="224325-AF_1191"/>
<dbReference type="GO" id="GO:0009234">
    <property type="term" value="P:menaquinone biosynthetic process"/>
    <property type="evidence" value="ECO:0007669"/>
    <property type="project" value="UniProtKB-UniRule"/>
</dbReference>
<keyword evidence="3" id="KW-0474">Menaquinone biosynthesis</keyword>